<reference evidence="2" key="1">
    <citation type="submission" date="2022-11" db="UniProtKB">
        <authorList>
            <consortium name="WormBaseParasite"/>
        </authorList>
    </citation>
    <scope>IDENTIFICATION</scope>
</reference>
<accession>A0AC34QEU5</accession>
<organism evidence="1 2">
    <name type="scientific">Panagrolaimus sp. JU765</name>
    <dbReference type="NCBI Taxonomy" id="591449"/>
    <lineage>
        <taxon>Eukaryota</taxon>
        <taxon>Metazoa</taxon>
        <taxon>Ecdysozoa</taxon>
        <taxon>Nematoda</taxon>
        <taxon>Chromadorea</taxon>
        <taxon>Rhabditida</taxon>
        <taxon>Tylenchina</taxon>
        <taxon>Panagrolaimomorpha</taxon>
        <taxon>Panagrolaimoidea</taxon>
        <taxon>Panagrolaimidae</taxon>
        <taxon>Panagrolaimus</taxon>
    </lineage>
</organism>
<protein>
    <submittedName>
        <fullName evidence="2">Uncharacterized protein</fullName>
    </submittedName>
</protein>
<evidence type="ECO:0000313" key="1">
    <source>
        <dbReference type="Proteomes" id="UP000887576"/>
    </source>
</evidence>
<sequence>MAGVFKKFKERLSAHDKESPEMTGDARTAQQIHPDTPGEERTGHSRKTFMRKKVVDSTGLQSTGSM</sequence>
<evidence type="ECO:0000313" key="2">
    <source>
        <dbReference type="WBParaSite" id="JU765_v2.g15810.t1"/>
    </source>
</evidence>
<proteinExistence type="predicted"/>
<dbReference type="WBParaSite" id="JU765_v2.g15810.t1">
    <property type="protein sequence ID" value="JU765_v2.g15810.t1"/>
    <property type="gene ID" value="JU765_v2.g15810"/>
</dbReference>
<dbReference type="Proteomes" id="UP000887576">
    <property type="component" value="Unplaced"/>
</dbReference>
<name>A0AC34QEU5_9BILA</name>